<keyword evidence="6" id="KW-0813">Transport</keyword>
<dbReference type="RefSeq" id="WP_091481031.1">
    <property type="nucleotide sequence ID" value="NZ_FOTR01000001.1"/>
</dbReference>
<evidence type="ECO:0000256" key="3">
    <source>
        <dbReference type="ARBA" id="ARBA00022729"/>
    </source>
</evidence>
<evidence type="ECO:0000256" key="4">
    <source>
        <dbReference type="SAM" id="Phobius"/>
    </source>
</evidence>
<dbReference type="Proteomes" id="UP000198565">
    <property type="component" value="Unassembled WGS sequence"/>
</dbReference>
<dbReference type="SUPFAM" id="SSF53822">
    <property type="entry name" value="Periplasmic binding protein-like I"/>
    <property type="match status" value="2"/>
</dbReference>
<gene>
    <name evidence="6" type="ORF">SAMN04487943_101660</name>
</gene>
<keyword evidence="7" id="KW-1185">Reference proteome</keyword>
<dbReference type="AlphaFoldDB" id="A0A1I4HW94"/>
<dbReference type="InterPro" id="IPR028082">
    <property type="entry name" value="Peripla_BP_I"/>
</dbReference>
<dbReference type="GO" id="GO:0030246">
    <property type="term" value="F:carbohydrate binding"/>
    <property type="evidence" value="ECO:0007669"/>
    <property type="project" value="UniProtKB-ARBA"/>
</dbReference>
<keyword evidence="4" id="KW-1133">Transmembrane helix</keyword>
<feature type="transmembrane region" description="Helical" evidence="4">
    <location>
        <begin position="5"/>
        <end position="25"/>
    </location>
</feature>
<dbReference type="CDD" id="cd06309">
    <property type="entry name" value="PBP1_galactofuranose_YtfQ-like"/>
    <property type="match status" value="1"/>
</dbReference>
<accession>A0A1I4HW94</accession>
<sequence>MNKRIVTTIMLFVALMICLVFVILFQSNSHTETEVDYVIGVSQPNLLEPWQISMNEEIQEEASKYHNIRVIYTDAAQNTQKQIDDIKTLKGYDIDLLIVSVEDSIAMTPVISKAYNEIPVIVLGRGVEGYNYTLYIGTDHFLIGEMAAEATTNLLGNQGGNVIEVQGLTSAVQAEERSRGFRENINQMKNIKIINTLVANWQRDKAEDELKALLKKSNDQPDLIYAHNDAMALGVYKALHSLDIDHIKIIGSDGVDKPNGGLQLVKQKKIDTTFITPTGGKQAIHYAIRILEEDTEIPKKIILRNHEVSSQNVEDFYHNRNDLTSHIENDEKVTLGFAQVGNESAWRSANTESIIKAAEQENVDLQLINANNNQEKQIAIIRDFIKQGVDVIAFSPMVENGWDEVLQEAKDAGIPVILCDREIKVQDDSLWTSFIGSDFVEEGRRAAQWVVDHKESNTETVNIIELEGTKSSAPATDRKQGFKEVSEHHPNLHIIDSLSGDFTLGKGKEMMEKALQQFGSEIDIVYSHNDDMAIGAIEAIEEYGLQPGFDIKIISIDATNKAFKALSAGKLNFTVECNPLLGPQIMQAAKELKNGTEIPMKIITSEETFTQEEAKKEIKKRNY</sequence>
<dbReference type="Gene3D" id="3.40.50.2300">
    <property type="match status" value="4"/>
</dbReference>
<dbReference type="InterPro" id="IPR025997">
    <property type="entry name" value="SBP_2_dom"/>
</dbReference>
<feature type="domain" description="Periplasmic binding protein" evidence="5">
    <location>
        <begin position="39"/>
        <end position="292"/>
    </location>
</feature>
<evidence type="ECO:0000313" key="7">
    <source>
        <dbReference type="Proteomes" id="UP000198565"/>
    </source>
</evidence>
<dbReference type="GO" id="GO:0030313">
    <property type="term" value="C:cell envelope"/>
    <property type="evidence" value="ECO:0007669"/>
    <property type="project" value="UniProtKB-SubCell"/>
</dbReference>
<dbReference type="OrthoDB" id="9814427at2"/>
<keyword evidence="4" id="KW-0812">Transmembrane</keyword>
<keyword evidence="6" id="KW-0762">Sugar transport</keyword>
<name>A0A1I4HW94_9BACI</name>
<keyword evidence="3" id="KW-0732">Signal</keyword>
<comment type="subcellular location">
    <subcellularLocation>
        <location evidence="1">Cell envelope</location>
    </subcellularLocation>
</comment>
<evidence type="ECO:0000259" key="5">
    <source>
        <dbReference type="Pfam" id="PF13407"/>
    </source>
</evidence>
<dbReference type="Pfam" id="PF13407">
    <property type="entry name" value="Peripla_BP_4"/>
    <property type="match status" value="2"/>
</dbReference>
<dbReference type="STRING" id="334253.SAMN04487943_101660"/>
<reference evidence="7" key="1">
    <citation type="submission" date="2016-10" db="EMBL/GenBank/DDBJ databases">
        <authorList>
            <person name="Varghese N."/>
            <person name="Submissions S."/>
        </authorList>
    </citation>
    <scope>NUCLEOTIDE SEQUENCE [LARGE SCALE GENOMIC DNA]</scope>
    <source>
        <strain evidence="7">CGMCC 1.4250</strain>
    </source>
</reference>
<dbReference type="EMBL" id="FOTR01000001">
    <property type="protein sequence ID" value="SFL45911.1"/>
    <property type="molecule type" value="Genomic_DNA"/>
</dbReference>
<evidence type="ECO:0000256" key="1">
    <source>
        <dbReference type="ARBA" id="ARBA00004196"/>
    </source>
</evidence>
<evidence type="ECO:0000313" key="6">
    <source>
        <dbReference type="EMBL" id="SFL45911.1"/>
    </source>
</evidence>
<protein>
    <submittedName>
        <fullName evidence="6">Simple sugar transport system substrate-binding protein</fullName>
    </submittedName>
</protein>
<dbReference type="CDD" id="cd06308">
    <property type="entry name" value="PBP1_sensor_kinase-like"/>
    <property type="match status" value="1"/>
</dbReference>
<organism evidence="6 7">
    <name type="scientific">Gracilibacillus orientalis</name>
    <dbReference type="NCBI Taxonomy" id="334253"/>
    <lineage>
        <taxon>Bacteria</taxon>
        <taxon>Bacillati</taxon>
        <taxon>Bacillota</taxon>
        <taxon>Bacilli</taxon>
        <taxon>Bacillales</taxon>
        <taxon>Bacillaceae</taxon>
        <taxon>Gracilibacillus</taxon>
    </lineage>
</organism>
<dbReference type="PANTHER" id="PTHR46847">
    <property type="entry name" value="D-ALLOSE-BINDING PERIPLASMIC PROTEIN-RELATED"/>
    <property type="match status" value="1"/>
</dbReference>
<evidence type="ECO:0000256" key="2">
    <source>
        <dbReference type="ARBA" id="ARBA00007639"/>
    </source>
</evidence>
<keyword evidence="4" id="KW-0472">Membrane</keyword>
<dbReference type="PANTHER" id="PTHR46847:SF3">
    <property type="entry name" value="GALACTOFURANOSE-BINDING PROTEIN YTFQ"/>
    <property type="match status" value="1"/>
</dbReference>
<comment type="similarity">
    <text evidence="2">Belongs to the bacterial solute-binding protein 2 family.</text>
</comment>
<proteinExistence type="inferred from homology"/>
<feature type="domain" description="Periplasmic binding protein" evidence="5">
    <location>
        <begin position="341"/>
        <end position="595"/>
    </location>
</feature>